<dbReference type="RefSeq" id="XP_060374590.1">
    <property type="nucleotide sequence ID" value="XM_060530834.1"/>
</dbReference>
<comment type="caution">
    <text evidence="1">The sequence shown here is derived from an EMBL/GenBank/DDBJ whole genome shotgun (WGS) entry which is preliminary data.</text>
</comment>
<gene>
    <name evidence="1" type="ORF">CTAM01_14835</name>
</gene>
<dbReference type="EMBL" id="MLFU01000136">
    <property type="protein sequence ID" value="KAK1479104.1"/>
    <property type="molecule type" value="Genomic_DNA"/>
</dbReference>
<keyword evidence="2" id="KW-1185">Reference proteome</keyword>
<evidence type="ECO:0000313" key="2">
    <source>
        <dbReference type="Proteomes" id="UP001227543"/>
    </source>
</evidence>
<evidence type="ECO:0000313" key="1">
    <source>
        <dbReference type="EMBL" id="KAK1479104.1"/>
    </source>
</evidence>
<dbReference type="GeneID" id="85415072"/>
<protein>
    <submittedName>
        <fullName evidence="1">Uncharacterized protein</fullName>
    </submittedName>
</protein>
<accession>A0ABQ9QN36</accession>
<sequence length="92" mass="10552">MVRRMGLAGLPFTRTDVRHRPYSRSGVTASALPGEPFFFFGRISQPPCLRHQLLTTWVQARTRTAHSRCSRARLGWHWHPTPNAAFNSHQTL</sequence>
<organism evidence="1 2">
    <name type="scientific">Colletotrichum tamarilloi</name>
    <dbReference type="NCBI Taxonomy" id="1209934"/>
    <lineage>
        <taxon>Eukaryota</taxon>
        <taxon>Fungi</taxon>
        <taxon>Dikarya</taxon>
        <taxon>Ascomycota</taxon>
        <taxon>Pezizomycotina</taxon>
        <taxon>Sordariomycetes</taxon>
        <taxon>Hypocreomycetidae</taxon>
        <taxon>Glomerellales</taxon>
        <taxon>Glomerellaceae</taxon>
        <taxon>Colletotrichum</taxon>
        <taxon>Colletotrichum acutatum species complex</taxon>
    </lineage>
</organism>
<proteinExistence type="predicted"/>
<name>A0ABQ9QN36_9PEZI</name>
<dbReference type="Proteomes" id="UP001227543">
    <property type="component" value="Unassembled WGS sequence"/>
</dbReference>
<reference evidence="1 2" key="1">
    <citation type="submission" date="2016-10" db="EMBL/GenBank/DDBJ databases">
        <title>The genome sequence of Colletotrichum fioriniae PJ7.</title>
        <authorList>
            <person name="Baroncelli R."/>
        </authorList>
    </citation>
    <scope>NUCLEOTIDE SEQUENCE [LARGE SCALE GENOMIC DNA]</scope>
    <source>
        <strain evidence="1 2">Tom-12</strain>
    </source>
</reference>